<dbReference type="Proteomes" id="UP000041254">
    <property type="component" value="Unassembled WGS sequence"/>
</dbReference>
<accession>A0A0G4G361</accession>
<dbReference type="VEuPathDB" id="CryptoDB:Vbra_16814"/>
<name>A0A0G4G361_VITBC</name>
<reference evidence="2 3" key="1">
    <citation type="submission" date="2014-11" db="EMBL/GenBank/DDBJ databases">
        <authorList>
            <person name="Zhu J."/>
            <person name="Qi W."/>
            <person name="Song R."/>
        </authorList>
    </citation>
    <scope>NUCLEOTIDE SEQUENCE [LARGE SCALE GENOMIC DNA]</scope>
</reference>
<evidence type="ECO:0000256" key="1">
    <source>
        <dbReference type="SAM" id="MobiDB-lite"/>
    </source>
</evidence>
<gene>
    <name evidence="2" type="ORF">Vbra_16814</name>
</gene>
<sequence length="384" mass="42412">MAEGLLNPRTVFVKFLVKAFSATPDDGEYENARTHAELEIGREKALYKSLYANLQFWSDACQSTSFSGMFQWRWRRDAACCSRLSEERLHSPDELGCRCIRRFRETTADAPPKGVYRRPDIRTGVLMFGNQGLAALLKTPLARVKLTTLPPSHPAVMGFSTMVFSKLLLDDGSRLVVTVEAVVDRSSNTVFLSTNDVASTYRQFRFPSALPIRLPPPSCNGAAFPPALPCPAPTTTATRPPAVRERRRVGNAPIGEMCPRWRRTGSKPCVRSKGALNSQLAPRTKAKQAPNVVRLSPLSSPGGTYDGVTVLRDISLAMWPRTKGGKPVIEREVTDMIDKSRRPDPHSPGCPVHVGVLMDKMLDKLKSQSVNTPLCRPHSQFVLG</sequence>
<protein>
    <submittedName>
        <fullName evidence="2">Uncharacterized protein</fullName>
    </submittedName>
</protein>
<evidence type="ECO:0000313" key="3">
    <source>
        <dbReference type="Proteomes" id="UP000041254"/>
    </source>
</evidence>
<dbReference type="EMBL" id="CDMY01000553">
    <property type="protein sequence ID" value="CEM22541.1"/>
    <property type="molecule type" value="Genomic_DNA"/>
</dbReference>
<organism evidence="2 3">
    <name type="scientific">Vitrella brassicaformis (strain CCMP3155)</name>
    <dbReference type="NCBI Taxonomy" id="1169540"/>
    <lineage>
        <taxon>Eukaryota</taxon>
        <taxon>Sar</taxon>
        <taxon>Alveolata</taxon>
        <taxon>Colpodellida</taxon>
        <taxon>Vitrellaceae</taxon>
        <taxon>Vitrella</taxon>
    </lineage>
</organism>
<dbReference type="AlphaFoldDB" id="A0A0G4G361"/>
<feature type="region of interest" description="Disordered" evidence="1">
    <location>
        <begin position="248"/>
        <end position="288"/>
    </location>
</feature>
<proteinExistence type="predicted"/>
<dbReference type="InParanoid" id="A0A0G4G361"/>
<keyword evidence="3" id="KW-1185">Reference proteome</keyword>
<evidence type="ECO:0000313" key="2">
    <source>
        <dbReference type="EMBL" id="CEM22541.1"/>
    </source>
</evidence>